<protein>
    <submittedName>
        <fullName evidence="1">Aminoglycoside 6-adenylyltransferase</fullName>
    </submittedName>
</protein>
<keyword evidence="1" id="KW-0808">Transferase</keyword>
<comment type="caution">
    <text evidence="1">The sequence shown here is derived from an EMBL/GenBank/DDBJ whole genome shotgun (WGS) entry which is preliminary data.</text>
</comment>
<dbReference type="SUPFAM" id="SSF81631">
    <property type="entry name" value="PAP/OAS1 substrate-binding domain"/>
    <property type="match status" value="1"/>
</dbReference>
<dbReference type="PIRSF" id="PIRSF000812">
    <property type="entry name" value="AAD"/>
    <property type="match status" value="1"/>
</dbReference>
<reference evidence="1 2" key="1">
    <citation type="submission" date="2015-11" db="EMBL/GenBank/DDBJ databases">
        <title>Genomic analysis of 38 Legionella species identifies large and diverse effector repertoires.</title>
        <authorList>
            <person name="Burstein D."/>
            <person name="Amaro F."/>
            <person name="Zusman T."/>
            <person name="Lifshitz Z."/>
            <person name="Cohen O."/>
            <person name="Gilbert J.A."/>
            <person name="Pupko T."/>
            <person name="Shuman H.A."/>
            <person name="Segal G."/>
        </authorList>
    </citation>
    <scope>NUCLEOTIDE SEQUENCE [LARGE SCALE GENOMIC DNA]</scope>
    <source>
        <strain evidence="1 2">Mt.St.Helens-4</strain>
    </source>
</reference>
<accession>A0A0W0YJ21</accession>
<organism evidence="1 2">
    <name type="scientific">Legionella sainthelensi</name>
    <dbReference type="NCBI Taxonomy" id="28087"/>
    <lineage>
        <taxon>Bacteria</taxon>
        <taxon>Pseudomonadati</taxon>
        <taxon>Pseudomonadota</taxon>
        <taxon>Gammaproteobacteria</taxon>
        <taxon>Legionellales</taxon>
        <taxon>Legionellaceae</taxon>
        <taxon>Legionella</taxon>
    </lineage>
</organism>
<dbReference type="SUPFAM" id="SSF81301">
    <property type="entry name" value="Nucleotidyltransferase"/>
    <property type="match status" value="1"/>
</dbReference>
<keyword evidence="1" id="KW-0548">Nucleotidyltransferase</keyword>
<dbReference type="PATRIC" id="fig|28087.4.peg.2061"/>
<sequence length="298" mass="35367">MTMKNRRNEKTMLNLIVQVAKNDERIRAVIMNGSRASPSAKKDIFQDYDIVYLVTDVVSIVDDKNWMNQFGERLIMQMPEEMDGNWPQSKNKYVYLMQFKDWNRIDLTLLHINQLKTMPQDSQSILLLDKDQLINSFDPPSDNDYLPKPPTAKDFFDCCNEFLWVSTYVAKGLWRKQITYTKYVSEQVVKEELIRMLIWYVGIETGFNKSVGVYGKYIENYLEPKVWHAFLQTYVDADLKNMWTSLFKMCELFYDLASKVSNYFDFSFNQEEFENVVAYLHEVKNSLYQQEQSLNCKK</sequence>
<evidence type="ECO:0000313" key="2">
    <source>
        <dbReference type="Proteomes" id="UP000054621"/>
    </source>
</evidence>
<dbReference type="Gene3D" id="3.30.460.10">
    <property type="entry name" value="Beta Polymerase, domain 2"/>
    <property type="match status" value="1"/>
</dbReference>
<dbReference type="GO" id="GO:0016779">
    <property type="term" value="F:nucleotidyltransferase activity"/>
    <property type="evidence" value="ECO:0007669"/>
    <property type="project" value="UniProtKB-KW"/>
</dbReference>
<dbReference type="InterPro" id="IPR007530">
    <property type="entry name" value="Aminoglycoside_adenylylTfrase"/>
</dbReference>
<dbReference type="STRING" id="28087.Lsai_1922"/>
<evidence type="ECO:0000313" key="1">
    <source>
        <dbReference type="EMBL" id="KTD56945.1"/>
    </source>
</evidence>
<dbReference type="EMBL" id="LNYV01000029">
    <property type="protein sequence ID" value="KTD56945.1"/>
    <property type="molecule type" value="Genomic_DNA"/>
</dbReference>
<dbReference type="Proteomes" id="UP000054621">
    <property type="component" value="Unassembled WGS sequence"/>
</dbReference>
<dbReference type="eggNOG" id="ENOG502Z7S1">
    <property type="taxonomic scope" value="Bacteria"/>
</dbReference>
<dbReference type="Gene3D" id="1.20.120.330">
    <property type="entry name" value="Nucleotidyltransferases domain 2"/>
    <property type="match status" value="1"/>
</dbReference>
<name>A0A0W0YJ21_9GAMM</name>
<gene>
    <name evidence="1" type="ORF">Lsai_1922</name>
</gene>
<dbReference type="AlphaFoldDB" id="A0A0W0YJ21"/>
<proteinExistence type="predicted"/>
<dbReference type="InterPro" id="IPR043519">
    <property type="entry name" value="NT_sf"/>
</dbReference>
<dbReference type="Pfam" id="PF04439">
    <property type="entry name" value="Adenyl_transf"/>
    <property type="match status" value="1"/>
</dbReference>